<keyword evidence="8" id="KW-0472">Membrane</keyword>
<dbReference type="SUPFAM" id="SSF57196">
    <property type="entry name" value="EGF/Laminin"/>
    <property type="match status" value="1"/>
</dbReference>
<feature type="domain" description="EGF-like" evidence="10">
    <location>
        <begin position="275"/>
        <end position="311"/>
    </location>
</feature>
<proteinExistence type="predicted"/>
<dbReference type="Proteomes" id="UP000030764">
    <property type="component" value="Unassembled WGS sequence"/>
</dbReference>
<dbReference type="PROSITE" id="PS50026">
    <property type="entry name" value="EGF_3"/>
    <property type="match status" value="1"/>
</dbReference>
<dbReference type="EMBL" id="KL367483">
    <property type="protein sequence ID" value="KFD71190.1"/>
    <property type="molecule type" value="Genomic_DNA"/>
</dbReference>
<evidence type="ECO:0000313" key="13">
    <source>
        <dbReference type="Proteomes" id="UP000030764"/>
    </source>
</evidence>
<dbReference type="FunFam" id="2.10.25.10:FF:000230">
    <property type="entry name" value="Delta-like protein"/>
    <property type="match status" value="1"/>
</dbReference>
<name>A0A085MAD9_9BILA</name>
<feature type="region of interest" description="Disordered" evidence="7">
    <location>
        <begin position="375"/>
        <end position="401"/>
    </location>
</feature>
<dbReference type="EMBL" id="KL363210">
    <property type="protein sequence ID" value="KFD54185.1"/>
    <property type="molecule type" value="Genomic_DNA"/>
</dbReference>
<dbReference type="InterPro" id="IPR001881">
    <property type="entry name" value="EGF-like_Ca-bd_dom"/>
</dbReference>
<dbReference type="PROSITE" id="PS01186">
    <property type="entry name" value="EGF_2"/>
    <property type="match status" value="1"/>
</dbReference>
<evidence type="ECO:0000256" key="3">
    <source>
        <dbReference type="ARBA" id="ARBA00022737"/>
    </source>
</evidence>
<keyword evidence="8" id="KW-0812">Transmembrane</keyword>
<dbReference type="GO" id="GO:0005886">
    <property type="term" value="C:plasma membrane"/>
    <property type="evidence" value="ECO:0007669"/>
    <property type="project" value="UniProtKB-ARBA"/>
</dbReference>
<evidence type="ECO:0000313" key="12">
    <source>
        <dbReference type="EMBL" id="KFD71190.1"/>
    </source>
</evidence>
<keyword evidence="3" id="KW-0677">Repeat</keyword>
<protein>
    <recommendedName>
        <fullName evidence="10">EGF-like domain-containing protein</fullName>
    </recommendedName>
</protein>
<feature type="chain" id="PRO_5008820469" description="EGF-like domain-containing protein" evidence="9">
    <location>
        <begin position="24"/>
        <end position="401"/>
    </location>
</feature>
<dbReference type="CDD" id="cd00054">
    <property type="entry name" value="EGF_CA"/>
    <property type="match status" value="1"/>
</dbReference>
<keyword evidence="13" id="KW-1185">Reference proteome</keyword>
<evidence type="ECO:0000256" key="5">
    <source>
        <dbReference type="ARBA" id="ARBA00023180"/>
    </source>
</evidence>
<dbReference type="AlphaFoldDB" id="A0A085MAD9"/>
<organism evidence="11 13">
    <name type="scientific">Trichuris suis</name>
    <name type="common">pig whipworm</name>
    <dbReference type="NCBI Taxonomy" id="68888"/>
    <lineage>
        <taxon>Eukaryota</taxon>
        <taxon>Metazoa</taxon>
        <taxon>Ecdysozoa</taxon>
        <taxon>Nematoda</taxon>
        <taxon>Enoplea</taxon>
        <taxon>Dorylaimia</taxon>
        <taxon>Trichinellida</taxon>
        <taxon>Trichuridae</taxon>
        <taxon>Trichuris</taxon>
    </lineage>
</organism>
<evidence type="ECO:0000259" key="10">
    <source>
        <dbReference type="PROSITE" id="PS50026"/>
    </source>
</evidence>
<dbReference type="PROSITE" id="PS00010">
    <property type="entry name" value="ASX_HYDROXYL"/>
    <property type="match status" value="1"/>
</dbReference>
<keyword evidence="8" id="KW-1133">Transmembrane helix</keyword>
<dbReference type="InterPro" id="IPR000152">
    <property type="entry name" value="EGF-type_Asp/Asn_hydroxyl_site"/>
</dbReference>
<gene>
    <name evidence="11" type="ORF">M513_04962</name>
    <name evidence="12" type="ORF">M514_04962</name>
</gene>
<dbReference type="GO" id="GO:0042063">
    <property type="term" value="P:gliogenesis"/>
    <property type="evidence" value="ECO:0007669"/>
    <property type="project" value="UniProtKB-ARBA"/>
</dbReference>
<dbReference type="SMART" id="SM00179">
    <property type="entry name" value="EGF_CA"/>
    <property type="match status" value="1"/>
</dbReference>
<keyword evidence="1 6" id="KW-0245">EGF-like domain</keyword>
<dbReference type="Gene3D" id="2.10.25.10">
    <property type="entry name" value="Laminin"/>
    <property type="match status" value="1"/>
</dbReference>
<keyword evidence="4 6" id="KW-1015">Disulfide bond</keyword>
<dbReference type="GO" id="GO:0000902">
    <property type="term" value="P:cell morphogenesis"/>
    <property type="evidence" value="ECO:0007669"/>
    <property type="project" value="UniProtKB-ARBA"/>
</dbReference>
<feature type="transmembrane region" description="Helical" evidence="8">
    <location>
        <begin position="334"/>
        <end position="354"/>
    </location>
</feature>
<feature type="compositionally biased region" description="Basic and acidic residues" evidence="7">
    <location>
        <begin position="384"/>
        <end position="401"/>
    </location>
</feature>
<dbReference type="InterPro" id="IPR000742">
    <property type="entry name" value="EGF"/>
</dbReference>
<evidence type="ECO:0000256" key="6">
    <source>
        <dbReference type="PROSITE-ProRule" id="PRU00076"/>
    </source>
</evidence>
<dbReference type="Proteomes" id="UP000030758">
    <property type="component" value="Unassembled WGS sequence"/>
</dbReference>
<keyword evidence="5" id="KW-0325">Glycoprotein</keyword>
<evidence type="ECO:0000256" key="1">
    <source>
        <dbReference type="ARBA" id="ARBA00022536"/>
    </source>
</evidence>
<dbReference type="PANTHER" id="PTHR24049">
    <property type="entry name" value="CRUMBS FAMILY MEMBER"/>
    <property type="match status" value="1"/>
</dbReference>
<evidence type="ECO:0000256" key="8">
    <source>
        <dbReference type="SAM" id="Phobius"/>
    </source>
</evidence>
<evidence type="ECO:0000256" key="7">
    <source>
        <dbReference type="SAM" id="MobiDB-lite"/>
    </source>
</evidence>
<reference evidence="11 13" key="1">
    <citation type="journal article" date="2014" name="Nat. Genet.">
        <title>Genome and transcriptome of the porcine whipworm Trichuris suis.</title>
        <authorList>
            <person name="Jex A.R."/>
            <person name="Nejsum P."/>
            <person name="Schwarz E.M."/>
            <person name="Hu L."/>
            <person name="Young N.D."/>
            <person name="Hall R.S."/>
            <person name="Korhonen P.K."/>
            <person name="Liao S."/>
            <person name="Thamsborg S."/>
            <person name="Xia J."/>
            <person name="Xu P."/>
            <person name="Wang S."/>
            <person name="Scheerlinck J.P."/>
            <person name="Hofmann A."/>
            <person name="Sternberg P.W."/>
            <person name="Wang J."/>
            <person name="Gasser R.B."/>
        </authorList>
    </citation>
    <scope>NUCLEOTIDE SEQUENCE [LARGE SCALE GENOMIC DNA]</scope>
    <source>
        <strain evidence="12">DCEP-RM93F</strain>
        <strain evidence="11">DCEP-RM93M</strain>
    </source>
</reference>
<feature type="disulfide bond" evidence="6">
    <location>
        <begin position="301"/>
        <end position="310"/>
    </location>
</feature>
<evidence type="ECO:0000256" key="4">
    <source>
        <dbReference type="ARBA" id="ARBA00023157"/>
    </source>
</evidence>
<dbReference type="PROSITE" id="PS00022">
    <property type="entry name" value="EGF_1"/>
    <property type="match status" value="1"/>
</dbReference>
<feature type="signal peptide" evidence="9">
    <location>
        <begin position="1"/>
        <end position="23"/>
    </location>
</feature>
<dbReference type="InterPro" id="IPR051022">
    <property type="entry name" value="Notch_Cell-Fate_Det"/>
</dbReference>
<accession>A0A085MAD9</accession>
<dbReference type="GO" id="GO:0005509">
    <property type="term" value="F:calcium ion binding"/>
    <property type="evidence" value="ECO:0007669"/>
    <property type="project" value="InterPro"/>
</dbReference>
<keyword evidence="2 9" id="KW-0732">Signal</keyword>
<dbReference type="GO" id="GO:0048666">
    <property type="term" value="P:neuron development"/>
    <property type="evidence" value="ECO:0007669"/>
    <property type="project" value="UniProtKB-ARBA"/>
</dbReference>
<evidence type="ECO:0000313" key="11">
    <source>
        <dbReference type="EMBL" id="KFD54185.1"/>
    </source>
</evidence>
<evidence type="ECO:0000256" key="2">
    <source>
        <dbReference type="ARBA" id="ARBA00022729"/>
    </source>
</evidence>
<sequence length="401" mass="45772">MQFGAKHLLILFSTIYLHLKTEAPRSCPFENSALNYMGYRIGEKCFTLIQEHESTKRQKSENSELFLEVYCASNFKEGKLHYFDTTEGPSTDSWLPENTSIVILNKTNLFEAEGFICSHNPYEDCDAYEEQVCKFIKEKNACFLQNVQHVEQQPEMPYGMKCPNYTESDLLGPCKCTTCKYSQWTPWTQFIDKNGREVFTRYRPPSGEKWPCLADHKRCCAKIVIPRLGIHDDYPISEIMKRVTCAEGGRPIPELFHSKRCECEDQYNGVFCEIYTGGCITHQCKNGGTCIDHDSYYRCKCKRGFAGNDCEIQLTSDQIRAMDASPYQGAAMKFAYILCGGVALCIVLLILVRLSKPRDSVLLQMLLQRDEITLSSEASDEESSLLKKEEGKDGTEVSRQL</sequence>
<comment type="caution">
    <text evidence="6">Lacks conserved residue(s) required for the propagation of feature annotation.</text>
</comment>
<evidence type="ECO:0000256" key="9">
    <source>
        <dbReference type="SAM" id="SignalP"/>
    </source>
</evidence>